<protein>
    <submittedName>
        <fullName evidence="1">Uncharacterized protein</fullName>
    </submittedName>
</protein>
<accession>A0ABQ2ZH11</accession>
<keyword evidence="2" id="KW-1185">Reference proteome</keyword>
<evidence type="ECO:0000313" key="2">
    <source>
        <dbReference type="Proteomes" id="UP000653308"/>
    </source>
</evidence>
<dbReference type="Proteomes" id="UP000653308">
    <property type="component" value="Unassembled WGS sequence"/>
</dbReference>
<dbReference type="EMBL" id="BMWE01000004">
    <property type="protein sequence ID" value="GGY13001.1"/>
    <property type="molecule type" value="Genomic_DNA"/>
</dbReference>
<reference evidence="2" key="1">
    <citation type="journal article" date="2019" name="Int. J. Syst. Evol. Microbiol.">
        <title>The Global Catalogue of Microorganisms (GCM) 10K type strain sequencing project: providing services to taxonomists for standard genome sequencing and annotation.</title>
        <authorList>
            <consortium name="The Broad Institute Genomics Platform"/>
            <consortium name="The Broad Institute Genome Sequencing Center for Infectious Disease"/>
            <person name="Wu L."/>
            <person name="Ma J."/>
        </authorList>
    </citation>
    <scope>NUCLEOTIDE SEQUENCE [LARGE SCALE GENOMIC DNA]</scope>
    <source>
        <strain evidence="2">JCM 4957</strain>
    </source>
</reference>
<gene>
    <name evidence="1" type="ORF">GCM10010384_18260</name>
</gene>
<proteinExistence type="predicted"/>
<evidence type="ECO:0000313" key="1">
    <source>
        <dbReference type="EMBL" id="GGY13001.1"/>
    </source>
</evidence>
<sequence>MTSSATYTSDGLRHDVADPVTWSVRICAGRCGTCIFRPGNLMRLEPGRVAEMIASAIAEEGHIVCHATLGTRAPAICAGFAAHRNGSARSLALRLARARVLRIVWVPVDSGEADRS</sequence>
<organism evidence="1 2">
    <name type="scientific">Streptomyces djakartensis</name>
    <dbReference type="NCBI Taxonomy" id="68193"/>
    <lineage>
        <taxon>Bacteria</taxon>
        <taxon>Bacillati</taxon>
        <taxon>Actinomycetota</taxon>
        <taxon>Actinomycetes</taxon>
        <taxon>Kitasatosporales</taxon>
        <taxon>Streptomycetaceae</taxon>
        <taxon>Streptomyces</taxon>
    </lineage>
</organism>
<name>A0ABQ2ZH11_9ACTN</name>
<comment type="caution">
    <text evidence="1">The sequence shown here is derived from an EMBL/GenBank/DDBJ whole genome shotgun (WGS) entry which is preliminary data.</text>
</comment>